<feature type="binding site" evidence="18">
    <location>
        <begin position="133"/>
        <end position="139"/>
    </location>
    <ligand>
        <name>(6S)-NADPHX</name>
        <dbReference type="ChEBI" id="CHEBI:64076"/>
    </ligand>
</feature>
<reference evidence="23 27" key="3">
    <citation type="submission" date="2018-10" db="EMBL/GenBank/DDBJ databases">
        <title>Cultivation of a novel Methanohalophilus strain from Kebrit Deep of the Red Sea and a genomic comparison of members of the genus Methanohalophilus.</title>
        <authorList>
            <person name="Guan Y."/>
            <person name="Ngugi D.K."/>
            <person name="Stingl U."/>
        </authorList>
    </citation>
    <scope>NUCLEOTIDE SEQUENCE [LARGE SCALE GENOMIC DNA]</scope>
    <source>
        <strain evidence="23 27">DSM 3094</strain>
    </source>
</reference>
<dbReference type="STRING" id="2177.BHR79_04260"/>
<reference evidence="22 25" key="1">
    <citation type="submission" date="2016-10" db="EMBL/GenBank/DDBJ databases">
        <title>Methanohalophilus halophilus.</title>
        <authorList>
            <person name="L'haridon S."/>
        </authorList>
    </citation>
    <scope>NUCLEOTIDE SEQUENCE [LARGE SCALE GENOMIC DNA]</scope>
    <source>
        <strain evidence="22 25">Z-7982</strain>
    </source>
</reference>
<keyword evidence="25" id="KW-1185">Reference proteome</keyword>
<evidence type="ECO:0000313" key="25">
    <source>
        <dbReference type="Proteomes" id="UP000186879"/>
    </source>
</evidence>
<feature type="binding site" evidence="18">
    <location>
        <position position="56"/>
    </location>
    <ligand>
        <name>K(+)</name>
        <dbReference type="ChEBI" id="CHEBI:29103"/>
    </ligand>
</feature>
<dbReference type="Pfam" id="PF03853">
    <property type="entry name" value="YjeF_N"/>
    <property type="match status" value="1"/>
</dbReference>
<dbReference type="GO" id="GO:0052855">
    <property type="term" value="F:ADP-dependent NAD(P)H-hydrate dehydratase activity"/>
    <property type="evidence" value="ECO:0007669"/>
    <property type="project" value="UniProtKB-UniRule"/>
</dbReference>
<dbReference type="GeneID" id="30582950"/>
<dbReference type="InterPro" id="IPR017953">
    <property type="entry name" value="Carbohydrate_kinase_pred_CS"/>
</dbReference>
<feature type="binding site" evidence="17">
    <location>
        <position position="252"/>
    </location>
    <ligand>
        <name>(6S)-NADPHX</name>
        <dbReference type="ChEBI" id="CHEBI:64076"/>
    </ligand>
</feature>
<evidence type="ECO:0000256" key="17">
    <source>
        <dbReference type="HAMAP-Rule" id="MF_01965"/>
    </source>
</evidence>
<comment type="cofactor">
    <cofactor evidence="17">
        <name>Mg(2+)</name>
        <dbReference type="ChEBI" id="CHEBI:18420"/>
    </cofactor>
</comment>
<dbReference type="NCBIfam" id="TIGR00196">
    <property type="entry name" value="yjeF_cterm"/>
    <property type="match status" value="1"/>
</dbReference>
<comment type="function">
    <text evidence="18">Catalyzes the epimerization of the S- and R-forms of NAD(P)HX, a damaged form of NAD(P)H that is a result of enzymatic or heat-dependent hydration. This is a prerequisite for the S-specific NAD(P)H-hydrate dehydratase to allow the repair of both epimers of NAD(P)HX.</text>
</comment>
<name>A0A1L3Q1N7_9EURY</name>
<comment type="function">
    <text evidence="14 19">Bifunctional enzyme that catalyzes the epimerization of the S- and R-forms of NAD(P)HX and the dehydration of the S-form of NAD(P)HX at the expense of ADP, which is converted to AMP. This allows the repair of both epimers of NAD(P)HX, a damaged form of NAD(P)H that is a result of enzymatic or heat-dependent hydration.</text>
</comment>
<evidence type="ECO:0000256" key="11">
    <source>
        <dbReference type="ARBA" id="ARBA00023235"/>
    </source>
</evidence>
<comment type="subunit">
    <text evidence="17">Homotetramer.</text>
</comment>
<dbReference type="SUPFAM" id="SSF53613">
    <property type="entry name" value="Ribokinase-like"/>
    <property type="match status" value="1"/>
</dbReference>
<evidence type="ECO:0000256" key="14">
    <source>
        <dbReference type="ARBA" id="ARBA00025153"/>
    </source>
</evidence>
<dbReference type="EMBL" id="CP017921">
    <property type="protein sequence ID" value="APH38777.1"/>
    <property type="molecule type" value="Genomic_DNA"/>
</dbReference>
<feature type="domain" description="YjeF N-terminal" evidence="21">
    <location>
        <begin position="9"/>
        <end position="216"/>
    </location>
</feature>
<dbReference type="RefSeq" id="WP_072561228.1">
    <property type="nucleotide sequence ID" value="NZ_CP017921.1"/>
</dbReference>
<dbReference type="InterPro" id="IPR036652">
    <property type="entry name" value="YjeF_N_dom_sf"/>
</dbReference>
<evidence type="ECO:0000256" key="2">
    <source>
        <dbReference type="ARBA" id="ARBA00000909"/>
    </source>
</evidence>
<evidence type="ECO:0000313" key="27">
    <source>
        <dbReference type="Proteomes" id="UP000267921"/>
    </source>
</evidence>
<dbReference type="Gene3D" id="3.40.50.10260">
    <property type="entry name" value="YjeF N-terminal domain"/>
    <property type="match status" value="1"/>
</dbReference>
<keyword evidence="7 17" id="KW-0067">ATP-binding</keyword>
<dbReference type="PANTHER" id="PTHR12592">
    <property type="entry name" value="ATP-DEPENDENT (S)-NAD(P)H-HYDRATE DEHYDRATASE FAMILY MEMBER"/>
    <property type="match status" value="1"/>
</dbReference>
<comment type="cofactor">
    <cofactor evidence="18 19">
        <name>K(+)</name>
        <dbReference type="ChEBI" id="CHEBI:29103"/>
    </cofactor>
    <text evidence="18 19">Binds 1 potassium ion per subunit.</text>
</comment>
<keyword evidence="6 17" id="KW-0547">Nucleotide-binding</keyword>
<keyword evidence="5 18" id="KW-0479">Metal-binding</keyword>
<feature type="domain" description="YjeF C-terminal" evidence="20">
    <location>
        <begin position="218"/>
        <end position="488"/>
    </location>
</feature>
<dbReference type="InterPro" id="IPR030677">
    <property type="entry name" value="Nnr"/>
</dbReference>
<dbReference type="Gene3D" id="3.40.1190.20">
    <property type="match status" value="1"/>
</dbReference>
<comment type="catalytic activity">
    <reaction evidence="2 18 19">
        <text>(6R)-NADPHX = (6S)-NADPHX</text>
        <dbReference type="Rhea" id="RHEA:32227"/>
        <dbReference type="ChEBI" id="CHEBI:64076"/>
        <dbReference type="ChEBI" id="CHEBI:64077"/>
        <dbReference type="EC" id="5.1.99.6"/>
    </reaction>
</comment>
<evidence type="ECO:0000313" key="24">
    <source>
        <dbReference type="EMBL" id="SDW73162.1"/>
    </source>
</evidence>
<feature type="binding site" evidence="18">
    <location>
        <position position="165"/>
    </location>
    <ligand>
        <name>K(+)</name>
        <dbReference type="ChEBI" id="CHEBI:29103"/>
    </ligand>
</feature>
<sequence>MQSITPDRMKAIDTNCTHLGLKGIQLMENAGAAIARKVLSLDAHNNVLIVAGRGNNGGDAFVAARHLSYYDNISVRVVLAGKATGIRTNDALENFNLLKHCGINDLAEITDSTQSGIFQWFKEADVIVDGLLGMSIRGPAREPVATLIDAINTGNSYVVAVDTPSGLDPATGEIENTVMADTTLTFHRMKTGLENQGEYTGDVEVVNIGVCRDAEDAVNWGDLEPLLKRHIDSHKGQSGRVLIIGGGRYSGAPALSAMAALRTGADIVTIASPANVSDTIASFSPNLIVRKLSSDLLHTKDIDVLKDLIHAHDVVVIGMGLGNEEKIRQAIHQILPLCKKVVVDADALNGLQLPSPENCEMILTPHSRELTGLIGKEVEKELPARAKMLQDFCRENEVITVLKGKTDIISDGRYIRHNYSGNAGMSVGGTGDVLTGIVGALFCRTDALNAACCAAFVNGEAGDVAFAKKGYGLLATDVIEHITDIMKQ</sequence>
<dbReference type="OrthoDB" id="15148at2157"/>
<dbReference type="GO" id="GO:0052856">
    <property type="term" value="F:NAD(P)HX epimerase activity"/>
    <property type="evidence" value="ECO:0007669"/>
    <property type="project" value="UniProtKB-UniRule"/>
</dbReference>
<feature type="binding site" evidence="17">
    <location>
        <position position="320"/>
    </location>
    <ligand>
        <name>(6S)-NADPHX</name>
        <dbReference type="ChEBI" id="CHEBI:64076"/>
    </ligand>
</feature>
<evidence type="ECO:0000256" key="1">
    <source>
        <dbReference type="ARBA" id="ARBA00000013"/>
    </source>
</evidence>
<keyword evidence="10 17" id="KW-0520">NAD</keyword>
<dbReference type="PROSITE" id="PS01050">
    <property type="entry name" value="YJEF_C_2"/>
    <property type="match status" value="1"/>
</dbReference>
<evidence type="ECO:0000256" key="8">
    <source>
        <dbReference type="ARBA" id="ARBA00022857"/>
    </source>
</evidence>
<dbReference type="GO" id="GO:0005524">
    <property type="term" value="F:ATP binding"/>
    <property type="evidence" value="ECO:0007669"/>
    <property type="project" value="UniProtKB-UniRule"/>
</dbReference>
<dbReference type="HAMAP" id="MF_01965">
    <property type="entry name" value="NADHX_dehydratase"/>
    <property type="match status" value="1"/>
</dbReference>
<evidence type="ECO:0000313" key="23">
    <source>
        <dbReference type="EMBL" id="RNI07970.1"/>
    </source>
</evidence>
<keyword evidence="11 18" id="KW-0413">Isomerase</keyword>
<feature type="binding site" evidence="17">
    <location>
        <position position="432"/>
    </location>
    <ligand>
        <name>(6S)-NADPHX</name>
        <dbReference type="ChEBI" id="CHEBI:64076"/>
    </ligand>
</feature>
<dbReference type="HAMAP" id="MF_01966">
    <property type="entry name" value="NADHX_epimerase"/>
    <property type="match status" value="1"/>
</dbReference>
<evidence type="ECO:0000259" key="20">
    <source>
        <dbReference type="PROSITE" id="PS51383"/>
    </source>
</evidence>
<dbReference type="Pfam" id="PF01256">
    <property type="entry name" value="Carb_kinase"/>
    <property type="match status" value="1"/>
</dbReference>
<accession>A0A1L3Q1N7</accession>
<evidence type="ECO:0000256" key="4">
    <source>
        <dbReference type="ARBA" id="ARBA00009524"/>
    </source>
</evidence>
<dbReference type="SUPFAM" id="SSF64153">
    <property type="entry name" value="YjeF N-terminal domain-like"/>
    <property type="match status" value="1"/>
</dbReference>
<feature type="binding site" evidence="18">
    <location>
        <position position="129"/>
    </location>
    <ligand>
        <name>K(+)</name>
        <dbReference type="ChEBI" id="CHEBI:29103"/>
    </ligand>
</feature>
<comment type="similarity">
    <text evidence="4 19">In the C-terminal section; belongs to the NnrD/CARKD family.</text>
</comment>
<organism evidence="22 25">
    <name type="scientific">Methanohalophilus halophilus</name>
    <dbReference type="NCBI Taxonomy" id="2177"/>
    <lineage>
        <taxon>Archaea</taxon>
        <taxon>Methanobacteriati</taxon>
        <taxon>Methanobacteriota</taxon>
        <taxon>Stenosarchaea group</taxon>
        <taxon>Methanomicrobia</taxon>
        <taxon>Methanosarcinales</taxon>
        <taxon>Methanosarcinaceae</taxon>
        <taxon>Methanohalophilus</taxon>
    </lineage>
</organism>
<comment type="caution">
    <text evidence="17">Lacks conserved residue(s) required for the propagation of feature annotation.</text>
</comment>
<comment type="similarity">
    <text evidence="17">Belongs to the NnrD/CARKD family.</text>
</comment>
<dbReference type="NCBIfam" id="TIGR00197">
    <property type="entry name" value="yjeF_nterm"/>
    <property type="match status" value="1"/>
</dbReference>
<evidence type="ECO:0000256" key="5">
    <source>
        <dbReference type="ARBA" id="ARBA00022723"/>
    </source>
</evidence>
<evidence type="ECO:0000256" key="10">
    <source>
        <dbReference type="ARBA" id="ARBA00023027"/>
    </source>
</evidence>
<evidence type="ECO:0000256" key="7">
    <source>
        <dbReference type="ARBA" id="ARBA00022840"/>
    </source>
</evidence>
<evidence type="ECO:0000256" key="18">
    <source>
        <dbReference type="HAMAP-Rule" id="MF_01966"/>
    </source>
</evidence>
<keyword evidence="9 18" id="KW-0630">Potassium</keyword>
<dbReference type="InterPro" id="IPR004443">
    <property type="entry name" value="YjeF_N_dom"/>
</dbReference>
<keyword evidence="13" id="KW-0511">Multifunctional enzyme</keyword>
<dbReference type="InterPro" id="IPR000631">
    <property type="entry name" value="CARKD"/>
</dbReference>
<evidence type="ECO:0000313" key="22">
    <source>
        <dbReference type="EMBL" id="APH38777.1"/>
    </source>
</evidence>
<dbReference type="EC" id="5.1.99.6" evidence="19"/>
<evidence type="ECO:0000256" key="9">
    <source>
        <dbReference type="ARBA" id="ARBA00022958"/>
    </source>
</evidence>
<dbReference type="AlphaFoldDB" id="A0A1L3Q1N7"/>
<comment type="similarity">
    <text evidence="3 19">In the N-terminal section; belongs to the NnrE/AIBP family.</text>
</comment>
<dbReference type="PROSITE" id="PS51385">
    <property type="entry name" value="YJEF_N"/>
    <property type="match status" value="1"/>
</dbReference>
<dbReference type="GO" id="GO:0110051">
    <property type="term" value="P:metabolite repair"/>
    <property type="evidence" value="ECO:0007669"/>
    <property type="project" value="TreeGrafter"/>
</dbReference>
<dbReference type="EC" id="4.2.1.136" evidence="19"/>
<gene>
    <name evidence="18" type="primary">nnrE</name>
    <name evidence="17" type="synonym">nnrD</name>
    <name evidence="22" type="ORF">BHR79_04260</name>
    <name evidence="23" type="ORF">EFE40_08435</name>
    <name evidence="24" type="ORF">SAMN04515625_1522</name>
</gene>
<evidence type="ECO:0000313" key="26">
    <source>
        <dbReference type="Proteomes" id="UP000198669"/>
    </source>
</evidence>
<comment type="similarity">
    <text evidence="18">Belongs to the NnrE/AIBP family.</text>
</comment>
<dbReference type="GO" id="GO:0046496">
    <property type="term" value="P:nicotinamide nucleotide metabolic process"/>
    <property type="evidence" value="ECO:0007669"/>
    <property type="project" value="UniProtKB-UniRule"/>
</dbReference>
<keyword evidence="12 17" id="KW-0456">Lyase</keyword>
<dbReference type="CDD" id="cd01171">
    <property type="entry name" value="YXKO-related"/>
    <property type="match status" value="1"/>
</dbReference>
<evidence type="ECO:0000256" key="16">
    <source>
        <dbReference type="ARBA" id="ARBA00049209"/>
    </source>
</evidence>
<comment type="catalytic activity">
    <reaction evidence="16 17 19">
        <text>(6S)-NADPHX + ADP = AMP + phosphate + NADPH + H(+)</text>
        <dbReference type="Rhea" id="RHEA:32235"/>
        <dbReference type="ChEBI" id="CHEBI:15378"/>
        <dbReference type="ChEBI" id="CHEBI:43474"/>
        <dbReference type="ChEBI" id="CHEBI:57783"/>
        <dbReference type="ChEBI" id="CHEBI:64076"/>
        <dbReference type="ChEBI" id="CHEBI:456215"/>
        <dbReference type="ChEBI" id="CHEBI:456216"/>
        <dbReference type="EC" id="4.2.1.136"/>
    </reaction>
</comment>
<comment type="function">
    <text evidence="17">Catalyzes the dehydration of the S-form of NAD(P)HX at the expense of ADP, which is converted to AMP. Together with NAD(P)HX epimerase, which catalyzes the epimerization of the S- and R-forms, the enzyme allows the repair of both epimers of NAD(P)HX, a damaged form of NAD(P)H that is a result of enzymatic or heat-dependent hydration.</text>
</comment>
<feature type="binding site" evidence="17">
    <location>
        <position position="366"/>
    </location>
    <ligand>
        <name>(6S)-NADPHX</name>
        <dbReference type="ChEBI" id="CHEBI:64076"/>
    </ligand>
</feature>
<comment type="catalytic activity">
    <reaction evidence="15 17 19">
        <text>(6S)-NADHX + ADP = AMP + phosphate + NADH + H(+)</text>
        <dbReference type="Rhea" id="RHEA:32223"/>
        <dbReference type="ChEBI" id="CHEBI:15378"/>
        <dbReference type="ChEBI" id="CHEBI:43474"/>
        <dbReference type="ChEBI" id="CHEBI:57945"/>
        <dbReference type="ChEBI" id="CHEBI:64074"/>
        <dbReference type="ChEBI" id="CHEBI:456215"/>
        <dbReference type="ChEBI" id="CHEBI:456216"/>
        <dbReference type="EC" id="4.2.1.136"/>
    </reaction>
</comment>
<dbReference type="EMBL" id="FNMU01000004">
    <property type="protein sequence ID" value="SDW73162.1"/>
    <property type="molecule type" value="Genomic_DNA"/>
</dbReference>
<dbReference type="InterPro" id="IPR029056">
    <property type="entry name" value="Ribokinase-like"/>
</dbReference>
<dbReference type="PANTHER" id="PTHR12592:SF0">
    <property type="entry name" value="ATP-DEPENDENT (S)-NAD(P)H-HYDRATE DEHYDRATASE"/>
    <property type="match status" value="1"/>
</dbReference>
<dbReference type="EMBL" id="RJJG01000006">
    <property type="protein sequence ID" value="RNI07970.1"/>
    <property type="molecule type" value="Genomic_DNA"/>
</dbReference>
<feature type="binding site" evidence="17">
    <location>
        <position position="431"/>
    </location>
    <ligand>
        <name>AMP</name>
        <dbReference type="ChEBI" id="CHEBI:456215"/>
    </ligand>
</feature>
<evidence type="ECO:0000259" key="21">
    <source>
        <dbReference type="PROSITE" id="PS51385"/>
    </source>
</evidence>
<dbReference type="Proteomes" id="UP000186879">
    <property type="component" value="Chromosome"/>
</dbReference>
<dbReference type="KEGG" id="mhaz:BHR79_04260"/>
<reference evidence="24 26" key="2">
    <citation type="submission" date="2016-10" db="EMBL/GenBank/DDBJ databases">
        <authorList>
            <person name="de Groot N.N."/>
        </authorList>
    </citation>
    <scope>NUCLEOTIDE SEQUENCE [LARGE SCALE GENOMIC DNA]</scope>
    <source>
        <strain evidence="24 26">Z-7982</strain>
    </source>
</reference>
<comment type="catalytic activity">
    <reaction evidence="1 18 19">
        <text>(6R)-NADHX = (6S)-NADHX</text>
        <dbReference type="Rhea" id="RHEA:32215"/>
        <dbReference type="ChEBI" id="CHEBI:64074"/>
        <dbReference type="ChEBI" id="CHEBI:64075"/>
        <dbReference type="EC" id="5.1.99.6"/>
    </reaction>
</comment>
<evidence type="ECO:0000256" key="15">
    <source>
        <dbReference type="ARBA" id="ARBA00048238"/>
    </source>
</evidence>
<dbReference type="PIRSF" id="PIRSF017184">
    <property type="entry name" value="Nnr"/>
    <property type="match status" value="1"/>
</dbReference>
<proteinExistence type="inferred from homology"/>
<dbReference type="Proteomes" id="UP000198669">
    <property type="component" value="Unassembled WGS sequence"/>
</dbReference>
<evidence type="ECO:0000256" key="19">
    <source>
        <dbReference type="PIRNR" id="PIRNR017184"/>
    </source>
</evidence>
<protein>
    <recommendedName>
        <fullName evidence="19">Bifunctional NAD(P)H-hydrate repair enzyme</fullName>
    </recommendedName>
    <alternativeName>
        <fullName evidence="19">Nicotinamide nucleotide repair protein</fullName>
    </alternativeName>
    <domain>
        <recommendedName>
            <fullName evidence="19">ADP-dependent (S)-NAD(P)H-hydrate dehydratase</fullName>
            <ecNumber evidence="19">4.2.1.136</ecNumber>
        </recommendedName>
        <alternativeName>
            <fullName evidence="19">ADP-dependent NAD(P)HX dehydratase</fullName>
        </alternativeName>
    </domain>
    <domain>
        <recommendedName>
            <fullName evidence="19">NAD(P)H-hydrate epimerase</fullName>
            <ecNumber evidence="19">5.1.99.6</ecNumber>
        </recommendedName>
    </domain>
</protein>
<evidence type="ECO:0000256" key="13">
    <source>
        <dbReference type="ARBA" id="ARBA00023268"/>
    </source>
</evidence>
<evidence type="ECO:0000256" key="3">
    <source>
        <dbReference type="ARBA" id="ARBA00006001"/>
    </source>
</evidence>
<evidence type="ECO:0000256" key="12">
    <source>
        <dbReference type="ARBA" id="ARBA00023239"/>
    </source>
</evidence>
<feature type="binding site" evidence="18">
    <location>
        <begin position="55"/>
        <end position="59"/>
    </location>
    <ligand>
        <name>(6S)-NADPHX</name>
        <dbReference type="ChEBI" id="CHEBI:64076"/>
    </ligand>
</feature>
<evidence type="ECO:0000256" key="6">
    <source>
        <dbReference type="ARBA" id="ARBA00022741"/>
    </source>
</evidence>
<dbReference type="PROSITE" id="PS51383">
    <property type="entry name" value="YJEF_C_3"/>
    <property type="match status" value="1"/>
</dbReference>
<dbReference type="Proteomes" id="UP000267921">
    <property type="component" value="Unassembled WGS sequence"/>
</dbReference>
<keyword evidence="8 17" id="KW-0521">NADP</keyword>
<feature type="binding site" evidence="18">
    <location>
        <position position="162"/>
    </location>
    <ligand>
        <name>(6S)-NADPHX</name>
        <dbReference type="ChEBI" id="CHEBI:64076"/>
    </ligand>
</feature>
<dbReference type="GO" id="GO:0046872">
    <property type="term" value="F:metal ion binding"/>
    <property type="evidence" value="ECO:0007669"/>
    <property type="project" value="UniProtKB-UniRule"/>
</dbReference>